<dbReference type="OrthoDB" id="44105at2157"/>
<dbReference type="AlphaFoldDB" id="A0A1H3CT40"/>
<dbReference type="InterPro" id="IPR000515">
    <property type="entry name" value="MetI-like"/>
</dbReference>
<dbReference type="Proteomes" id="UP000199170">
    <property type="component" value="Unassembled WGS sequence"/>
</dbReference>
<comment type="subcellular location">
    <subcellularLocation>
        <location evidence="1 7">Cell membrane</location>
        <topology evidence="1 7">Multi-pass membrane protein</topology>
    </subcellularLocation>
</comment>
<dbReference type="RefSeq" id="WP_089764109.1">
    <property type="nucleotide sequence ID" value="NZ_FNPB01000001.1"/>
</dbReference>
<dbReference type="EMBL" id="FNPB01000001">
    <property type="protein sequence ID" value="SDX57313.1"/>
    <property type="molecule type" value="Genomic_DNA"/>
</dbReference>
<evidence type="ECO:0000313" key="9">
    <source>
        <dbReference type="EMBL" id="SDX57313.1"/>
    </source>
</evidence>
<dbReference type="PANTHER" id="PTHR43163">
    <property type="entry name" value="DIPEPTIDE TRANSPORT SYSTEM PERMEASE PROTEIN DPPB-RELATED"/>
    <property type="match status" value="1"/>
</dbReference>
<keyword evidence="4 7" id="KW-0812">Transmembrane</keyword>
<dbReference type="InterPro" id="IPR035906">
    <property type="entry name" value="MetI-like_sf"/>
</dbReference>
<comment type="similarity">
    <text evidence="7">Belongs to the binding-protein-dependent transport system permease family.</text>
</comment>
<evidence type="ECO:0000259" key="8">
    <source>
        <dbReference type="PROSITE" id="PS50928"/>
    </source>
</evidence>
<feature type="transmembrane region" description="Helical" evidence="7">
    <location>
        <begin position="12"/>
        <end position="32"/>
    </location>
</feature>
<organism evidence="9 10">
    <name type="scientific">Halobellus clavatus</name>
    <dbReference type="NCBI Taxonomy" id="660517"/>
    <lineage>
        <taxon>Archaea</taxon>
        <taxon>Methanobacteriati</taxon>
        <taxon>Methanobacteriota</taxon>
        <taxon>Stenosarchaea group</taxon>
        <taxon>Halobacteria</taxon>
        <taxon>Halobacteriales</taxon>
        <taxon>Haloferacaceae</taxon>
        <taxon>Halobellus</taxon>
    </lineage>
</organism>
<keyword evidence="2 7" id="KW-0813">Transport</keyword>
<evidence type="ECO:0000256" key="1">
    <source>
        <dbReference type="ARBA" id="ARBA00004651"/>
    </source>
</evidence>
<dbReference type="Pfam" id="PF00528">
    <property type="entry name" value="BPD_transp_1"/>
    <property type="match status" value="1"/>
</dbReference>
<evidence type="ECO:0000256" key="7">
    <source>
        <dbReference type="RuleBase" id="RU363032"/>
    </source>
</evidence>
<dbReference type="CDD" id="cd06261">
    <property type="entry name" value="TM_PBP2"/>
    <property type="match status" value="1"/>
</dbReference>
<name>A0A1H3CT40_9EURY</name>
<evidence type="ECO:0000256" key="6">
    <source>
        <dbReference type="ARBA" id="ARBA00023136"/>
    </source>
</evidence>
<dbReference type="PROSITE" id="PS50928">
    <property type="entry name" value="ABC_TM1"/>
    <property type="match status" value="1"/>
</dbReference>
<keyword evidence="5 7" id="KW-1133">Transmembrane helix</keyword>
<keyword evidence="6 7" id="KW-0472">Membrane</keyword>
<evidence type="ECO:0000256" key="5">
    <source>
        <dbReference type="ARBA" id="ARBA00022989"/>
    </source>
</evidence>
<evidence type="ECO:0000256" key="4">
    <source>
        <dbReference type="ARBA" id="ARBA00022692"/>
    </source>
</evidence>
<proteinExistence type="inferred from homology"/>
<dbReference type="SUPFAM" id="SSF161098">
    <property type="entry name" value="MetI-like"/>
    <property type="match status" value="1"/>
</dbReference>
<feature type="transmembrane region" description="Helical" evidence="7">
    <location>
        <begin position="141"/>
        <end position="171"/>
    </location>
</feature>
<protein>
    <submittedName>
        <fullName evidence="9">Peptide/nickel transport system permease protein</fullName>
    </submittedName>
</protein>
<accession>A0A1H3CT40</accession>
<feature type="transmembrane region" description="Helical" evidence="7">
    <location>
        <begin position="257"/>
        <end position="278"/>
    </location>
</feature>
<keyword evidence="3" id="KW-1003">Cell membrane</keyword>
<sequence>MGLKWYTARRVAWAGVAAFVILTVTFVLLDYAPDPELARIQFRAAATGADAETAAEAYAERRGLTGPLWERYLEYLGNLATGDWGWSDTRSQPVLTAILTALPYSLMYTVPAVALSTVLGIAIGLYSAFNQYTTTDYAATFVAFFGVSIPNFWFGIVLLLLFAVQLGWVPVLFDAELARTRPLSLANARQLVLPVFVLGTSAIASTMRYARAEALEYVRAAFVKAARAKGASEWRILTRHVLRPTLVPLSTILVGDLLGIILSASYLVEVVFGIPGLGRLSLEAIRRQDTALVLGTTLVPVLVAVLGNLLQDLAYALLDPRIDYGDR</sequence>
<dbReference type="Gene3D" id="1.10.3720.10">
    <property type="entry name" value="MetI-like"/>
    <property type="match status" value="1"/>
</dbReference>
<evidence type="ECO:0000313" key="10">
    <source>
        <dbReference type="Proteomes" id="UP000199170"/>
    </source>
</evidence>
<dbReference type="STRING" id="660517.SAMN04487946_101185"/>
<gene>
    <name evidence="9" type="ORF">SAMN04487946_101185</name>
</gene>
<evidence type="ECO:0000256" key="2">
    <source>
        <dbReference type="ARBA" id="ARBA00022448"/>
    </source>
</evidence>
<dbReference type="GO" id="GO:0055085">
    <property type="term" value="P:transmembrane transport"/>
    <property type="evidence" value="ECO:0007669"/>
    <property type="project" value="InterPro"/>
</dbReference>
<feature type="domain" description="ABC transmembrane type-1" evidence="8">
    <location>
        <begin position="102"/>
        <end position="311"/>
    </location>
</feature>
<evidence type="ECO:0000256" key="3">
    <source>
        <dbReference type="ARBA" id="ARBA00022475"/>
    </source>
</evidence>
<reference evidence="10" key="1">
    <citation type="submission" date="2016-10" db="EMBL/GenBank/DDBJ databases">
        <authorList>
            <person name="Varghese N."/>
            <person name="Submissions S."/>
        </authorList>
    </citation>
    <scope>NUCLEOTIDE SEQUENCE [LARGE SCALE GENOMIC DNA]</scope>
    <source>
        <strain evidence="10">CGMCC 1.10118</strain>
    </source>
</reference>
<feature type="transmembrane region" description="Helical" evidence="7">
    <location>
        <begin position="106"/>
        <end position="129"/>
    </location>
</feature>
<feature type="transmembrane region" description="Helical" evidence="7">
    <location>
        <begin position="290"/>
        <end position="310"/>
    </location>
</feature>
<dbReference type="PANTHER" id="PTHR43163:SF6">
    <property type="entry name" value="DIPEPTIDE TRANSPORT SYSTEM PERMEASE PROTEIN DPPB-RELATED"/>
    <property type="match status" value="1"/>
</dbReference>
<keyword evidence="10" id="KW-1185">Reference proteome</keyword>
<dbReference type="GO" id="GO:0005886">
    <property type="term" value="C:plasma membrane"/>
    <property type="evidence" value="ECO:0007669"/>
    <property type="project" value="UniProtKB-SubCell"/>
</dbReference>